<accession>A0A4P2QTQ3</accession>
<feature type="domain" description="DUF2169" evidence="1">
    <location>
        <begin position="25"/>
        <end position="291"/>
    </location>
</feature>
<dbReference type="AlphaFoldDB" id="A0A4P2QTQ3"/>
<dbReference type="PANTHER" id="PTHR14136:SF17">
    <property type="entry name" value="BTB_POZ DOMAIN-CONTAINING PROTEIN KCTD9"/>
    <property type="match status" value="1"/>
</dbReference>
<dbReference type="Gene3D" id="2.160.20.80">
    <property type="entry name" value="E3 ubiquitin-protein ligase SopA"/>
    <property type="match status" value="2"/>
</dbReference>
<sequence length="880" mass="94726">MRTLKPAGLLPMIRVQAIGLPGRGCLSVTAAFQLGDDGPSLLNDADLARTFAEEGSSTFDPGLPKVSGEVLVEGYAFSPEPVIARQVRVALGPIDKRLYVIGDRVWQTTGPSEPVPFRKMRISWANAFGGEGDPRNPAGKGARPVAAGGQAIHPLPNVEWPGKLVTSPGDAPPPAGFGPVDLTWEPRIGRAGTYGQRWLKARYPELPDDFDPRFFSMAPEDQWLPGYFRGDEAFVVEHMHPDQPRLEGSLPGLAARAFVRTRSDDRLADVPMHCDTVWLFPHVERVALVWRGVFPVATDDELEVTEVLVGLDRIGRPAPRERYEEVREKRLDKQRGPLHALRDRDLLPEGLAVLKPSSGKDVALLLEREGSLEANLERRIKLELERAREQVRALGVDPGAALPEEPPLDEAMETGDLAELMDEVDRRTAAILKEAEARRAQAMDELREQCRAAGVDADAALESARRRSLGPPKWSAEQELATLRGLRELSERTGVEMPEEVHRKLEDPDLAAKLAAIEEQLKEAYRQSVHQNEPMPPLDAEDARRAREEVEAALRRGESLAGRDLSGIDLSGLDFTGADLSEAFLEAARVEACCFDRARLDRAVLAHARARGARFRGASLAGANLGGADLAGVDFAGADLGRAVLARAALSGAGFEGATLDGADLGEALLDGAGLRGCRAEQLLFSKVSLAGADLSGATLVKCDFFEVDCSRADFTGARLDASAFVDAQGDGAIFRGASLVNLRVVKAERGSSFARADFRDADLTTANLRGANLAGARFAGALLTAADLSETDLTGAELAGVRAVGARFERASLTGADVRGADLRDALLGRADVSGASFEQASLFRADGARMVGDARTSFRDANVKHLRYVQERGDDGQS</sequence>
<organism evidence="2 3">
    <name type="scientific">Sorangium cellulosum</name>
    <name type="common">Polyangium cellulosum</name>
    <dbReference type="NCBI Taxonomy" id="56"/>
    <lineage>
        <taxon>Bacteria</taxon>
        <taxon>Pseudomonadati</taxon>
        <taxon>Myxococcota</taxon>
        <taxon>Polyangia</taxon>
        <taxon>Polyangiales</taxon>
        <taxon>Polyangiaceae</taxon>
        <taxon>Sorangium</taxon>
    </lineage>
</organism>
<dbReference type="Pfam" id="PF00805">
    <property type="entry name" value="Pentapeptide"/>
    <property type="match status" value="6"/>
</dbReference>
<dbReference type="Pfam" id="PF09937">
    <property type="entry name" value="DUF2169"/>
    <property type="match status" value="1"/>
</dbReference>
<protein>
    <recommendedName>
        <fullName evidence="1">DUF2169 domain-containing protein</fullName>
    </recommendedName>
</protein>
<dbReference type="EMBL" id="CP012672">
    <property type="protein sequence ID" value="AUX32883.1"/>
    <property type="molecule type" value="Genomic_DNA"/>
</dbReference>
<dbReference type="InterPro" id="IPR018683">
    <property type="entry name" value="DUF2169"/>
</dbReference>
<gene>
    <name evidence="2" type="ORF">SOCE836_050350</name>
</gene>
<evidence type="ECO:0000259" key="1">
    <source>
        <dbReference type="Pfam" id="PF09937"/>
    </source>
</evidence>
<name>A0A4P2QTQ3_SORCE</name>
<dbReference type="RefSeq" id="WP_129576393.1">
    <property type="nucleotide sequence ID" value="NZ_CP012672.1"/>
</dbReference>
<reference evidence="2 3" key="1">
    <citation type="submission" date="2015-09" db="EMBL/GenBank/DDBJ databases">
        <title>Sorangium comparison.</title>
        <authorList>
            <person name="Zaburannyi N."/>
            <person name="Bunk B."/>
            <person name="Overmann J."/>
            <person name="Mueller R."/>
        </authorList>
    </citation>
    <scope>NUCLEOTIDE SEQUENCE [LARGE SCALE GENOMIC DNA]</scope>
    <source>
        <strain evidence="2 3">So ce836</strain>
    </source>
</reference>
<dbReference type="PANTHER" id="PTHR14136">
    <property type="entry name" value="BTB_POZ DOMAIN-CONTAINING PROTEIN KCTD9"/>
    <property type="match status" value="1"/>
</dbReference>
<dbReference type="InterPro" id="IPR001646">
    <property type="entry name" value="5peptide_repeat"/>
</dbReference>
<evidence type="ECO:0000313" key="3">
    <source>
        <dbReference type="Proteomes" id="UP000295497"/>
    </source>
</evidence>
<proteinExistence type="predicted"/>
<dbReference type="SUPFAM" id="SSF141571">
    <property type="entry name" value="Pentapeptide repeat-like"/>
    <property type="match status" value="2"/>
</dbReference>
<dbReference type="Proteomes" id="UP000295497">
    <property type="component" value="Chromosome"/>
</dbReference>
<evidence type="ECO:0000313" key="2">
    <source>
        <dbReference type="EMBL" id="AUX32883.1"/>
    </source>
</evidence>
<dbReference type="InterPro" id="IPR051082">
    <property type="entry name" value="Pentapeptide-BTB/POZ_domain"/>
</dbReference>